<keyword evidence="2" id="KW-0472">Membrane</keyword>
<feature type="region of interest" description="Disordered" evidence="1">
    <location>
        <begin position="209"/>
        <end position="234"/>
    </location>
</feature>
<feature type="transmembrane region" description="Helical" evidence="2">
    <location>
        <begin position="101"/>
        <end position="122"/>
    </location>
</feature>
<evidence type="ECO:0000256" key="2">
    <source>
        <dbReference type="SAM" id="Phobius"/>
    </source>
</evidence>
<keyword evidence="2" id="KW-1133">Transmembrane helix</keyword>
<gene>
    <name evidence="3" type="ORF">OEZ85_001193</name>
</gene>
<keyword evidence="2" id="KW-0812">Transmembrane</keyword>
<organism evidence="3 4">
    <name type="scientific">Tetradesmus obliquus</name>
    <name type="common">Green alga</name>
    <name type="synonym">Acutodesmus obliquus</name>
    <dbReference type="NCBI Taxonomy" id="3088"/>
    <lineage>
        <taxon>Eukaryota</taxon>
        <taxon>Viridiplantae</taxon>
        <taxon>Chlorophyta</taxon>
        <taxon>core chlorophytes</taxon>
        <taxon>Chlorophyceae</taxon>
        <taxon>CS clade</taxon>
        <taxon>Sphaeropleales</taxon>
        <taxon>Scenedesmaceae</taxon>
        <taxon>Tetradesmus</taxon>
    </lineage>
</organism>
<accession>A0ABY8UNG7</accession>
<dbReference type="EMBL" id="CP126222">
    <property type="protein sequence ID" value="WIA22797.1"/>
    <property type="molecule type" value="Genomic_DNA"/>
</dbReference>
<name>A0ABY8UNG7_TETOB</name>
<keyword evidence="4" id="KW-1185">Reference proteome</keyword>
<dbReference type="Proteomes" id="UP001244341">
    <property type="component" value="Chromosome 15b"/>
</dbReference>
<proteinExistence type="predicted"/>
<protein>
    <submittedName>
        <fullName evidence="3">Uncharacterized protein</fullName>
    </submittedName>
</protein>
<reference evidence="3 4" key="1">
    <citation type="submission" date="2023-05" db="EMBL/GenBank/DDBJ databases">
        <title>A 100% complete, gapless, phased diploid assembly of the Scenedesmus obliquus UTEX 3031 genome.</title>
        <authorList>
            <person name="Biondi T.C."/>
            <person name="Hanschen E.R."/>
            <person name="Kwon T."/>
            <person name="Eng W."/>
            <person name="Kruse C.P.S."/>
            <person name="Koehler S.I."/>
            <person name="Kunde Y."/>
            <person name="Gleasner C.D."/>
            <person name="You Mak K.T."/>
            <person name="Polle J."/>
            <person name="Hovde B.T."/>
            <person name="Starkenburg S.R."/>
        </authorList>
    </citation>
    <scope>NUCLEOTIDE SEQUENCE [LARGE SCALE GENOMIC DNA]</scope>
    <source>
        <strain evidence="3 4">DOE0152z</strain>
    </source>
</reference>
<evidence type="ECO:0000313" key="3">
    <source>
        <dbReference type="EMBL" id="WIA22797.1"/>
    </source>
</evidence>
<feature type="transmembrane region" description="Helical" evidence="2">
    <location>
        <begin position="31"/>
        <end position="51"/>
    </location>
</feature>
<sequence length="278" mass="29698">MTAHHDEEEGFWGNVNKLSKNPDRPKRNSKFLVFLVVAGLVGVVAFSIMAVTTQNSRTNCPCANPYRILGNGEKLLDQEQCLKDMTYVDCYQKRTKKHTMFAGLAGGSGGLLVLSLLLFRYATDDSNTQASITYPNNGYTTTTTAAADQPDGETATVQDAQLKSLFSGGLLSNQCTAKYSMCMCSTSCCEGLVCGFPIIRGSAFEQEAGPAYEQTPEAAADRNKGTGSSGKDRRRSLLADRHLGAVFEKGSSAAAALGPSCRPLAEVDLVDGVVNYGC</sequence>
<evidence type="ECO:0000256" key="1">
    <source>
        <dbReference type="SAM" id="MobiDB-lite"/>
    </source>
</evidence>
<evidence type="ECO:0000313" key="4">
    <source>
        <dbReference type="Proteomes" id="UP001244341"/>
    </source>
</evidence>